<accession>A0AAD3SC34</accession>
<dbReference type="Proteomes" id="UP001279734">
    <property type="component" value="Unassembled WGS sequence"/>
</dbReference>
<organism evidence="1 2">
    <name type="scientific">Nepenthes gracilis</name>
    <name type="common">Slender pitcher plant</name>
    <dbReference type="NCBI Taxonomy" id="150966"/>
    <lineage>
        <taxon>Eukaryota</taxon>
        <taxon>Viridiplantae</taxon>
        <taxon>Streptophyta</taxon>
        <taxon>Embryophyta</taxon>
        <taxon>Tracheophyta</taxon>
        <taxon>Spermatophyta</taxon>
        <taxon>Magnoliopsida</taxon>
        <taxon>eudicotyledons</taxon>
        <taxon>Gunneridae</taxon>
        <taxon>Pentapetalae</taxon>
        <taxon>Caryophyllales</taxon>
        <taxon>Nepenthaceae</taxon>
        <taxon>Nepenthes</taxon>
    </lineage>
</organism>
<name>A0AAD3SC34_NEPGR</name>
<sequence>MDRCCSRLQRECAEFRVAGVLDILAKPWITGLGWRYQLIVGVKVWAEWASGRYGFFRGERELDGRGYDGADFGRFGSDANDRLEERDLVSLDSCKWQSWMPAI</sequence>
<dbReference type="AlphaFoldDB" id="A0AAD3SC34"/>
<gene>
    <name evidence="1" type="ORF">Nepgr_009966</name>
</gene>
<comment type="caution">
    <text evidence="1">The sequence shown here is derived from an EMBL/GenBank/DDBJ whole genome shotgun (WGS) entry which is preliminary data.</text>
</comment>
<proteinExistence type="predicted"/>
<keyword evidence="2" id="KW-1185">Reference proteome</keyword>
<protein>
    <submittedName>
        <fullName evidence="1">Uncharacterized protein</fullName>
    </submittedName>
</protein>
<evidence type="ECO:0000313" key="2">
    <source>
        <dbReference type="Proteomes" id="UP001279734"/>
    </source>
</evidence>
<reference evidence="1" key="1">
    <citation type="submission" date="2023-05" db="EMBL/GenBank/DDBJ databases">
        <title>Nepenthes gracilis genome sequencing.</title>
        <authorList>
            <person name="Fukushima K."/>
        </authorList>
    </citation>
    <scope>NUCLEOTIDE SEQUENCE</scope>
    <source>
        <strain evidence="1">SING2019-196</strain>
    </source>
</reference>
<evidence type="ECO:0000313" key="1">
    <source>
        <dbReference type="EMBL" id="GMH08126.1"/>
    </source>
</evidence>
<dbReference type="EMBL" id="BSYO01000008">
    <property type="protein sequence ID" value="GMH08126.1"/>
    <property type="molecule type" value="Genomic_DNA"/>
</dbReference>